<dbReference type="AlphaFoldDB" id="A0A1T0CE00"/>
<reference evidence="2 3" key="1">
    <citation type="submission" date="2017-02" db="EMBL/GenBank/DDBJ databases">
        <title>Draft genome sequence of Moraxella pluranimalium CCUG 54913T type strain.</title>
        <authorList>
            <person name="Salva-Serra F."/>
            <person name="Engstrom-Jakobsson H."/>
            <person name="Thorell K."/>
            <person name="Jaen-Luchoro D."/>
            <person name="Gonzales-Siles L."/>
            <person name="Karlsson R."/>
            <person name="Yazdan S."/>
            <person name="Boulund F."/>
            <person name="Johnning A."/>
            <person name="Engstrand L."/>
            <person name="Kristiansson E."/>
            <person name="Moore E."/>
        </authorList>
    </citation>
    <scope>NUCLEOTIDE SEQUENCE [LARGE SCALE GENOMIC DNA]</scope>
    <source>
        <strain evidence="2 3">CCUG 54913</strain>
    </source>
</reference>
<gene>
    <name evidence="2" type="ORF">B0680_10385</name>
</gene>
<organism evidence="2 3">
    <name type="scientific">Moraxella pluranimalium</name>
    <dbReference type="NCBI Taxonomy" id="470453"/>
    <lineage>
        <taxon>Bacteria</taxon>
        <taxon>Pseudomonadati</taxon>
        <taxon>Pseudomonadota</taxon>
        <taxon>Gammaproteobacteria</taxon>
        <taxon>Moraxellales</taxon>
        <taxon>Moraxellaceae</taxon>
        <taxon>Moraxella</taxon>
    </lineage>
</organism>
<feature type="chain" id="PRO_5013001317" description="Lipoprotein" evidence="1">
    <location>
        <begin position="25"/>
        <end position="190"/>
    </location>
</feature>
<comment type="caution">
    <text evidence="2">The sequence shown here is derived from an EMBL/GenBank/DDBJ whole genome shotgun (WGS) entry which is preliminary data.</text>
</comment>
<proteinExistence type="predicted"/>
<protein>
    <recommendedName>
        <fullName evidence="4">Lipoprotein</fullName>
    </recommendedName>
</protein>
<accession>A0A1T0CE00</accession>
<dbReference type="EMBL" id="MUYU01000036">
    <property type="protein sequence ID" value="OOS20576.1"/>
    <property type="molecule type" value="Genomic_DNA"/>
</dbReference>
<evidence type="ECO:0000313" key="3">
    <source>
        <dbReference type="Proteomes" id="UP000189800"/>
    </source>
</evidence>
<keyword evidence="3" id="KW-1185">Reference proteome</keyword>
<feature type="signal peptide" evidence="1">
    <location>
        <begin position="1"/>
        <end position="24"/>
    </location>
</feature>
<name>A0A1T0CE00_9GAMM</name>
<sequence length="190" mass="20455">MRLIPSVLLMAGMALTACSEPATSTTKTAETTKTETADTATVSNFEGCYAIEQGSPALIKISKDGAGYAMQMKENADKAQAWDEPEMLDGLSTDDAWQYFASNSLNLNKSDLIGDAIVRKDKVMAMAQVQSAAANTNPFLDSAYVVMLINKVATIYQVPCDDTRVDMIKDFHHASPSTTPSAPQDDTQSK</sequence>
<evidence type="ECO:0000256" key="1">
    <source>
        <dbReference type="SAM" id="SignalP"/>
    </source>
</evidence>
<keyword evidence="1" id="KW-0732">Signal</keyword>
<dbReference type="PROSITE" id="PS51257">
    <property type="entry name" value="PROKAR_LIPOPROTEIN"/>
    <property type="match status" value="1"/>
</dbReference>
<dbReference type="Proteomes" id="UP000189800">
    <property type="component" value="Unassembled WGS sequence"/>
</dbReference>
<evidence type="ECO:0000313" key="2">
    <source>
        <dbReference type="EMBL" id="OOS20576.1"/>
    </source>
</evidence>
<evidence type="ECO:0008006" key="4">
    <source>
        <dbReference type="Google" id="ProtNLM"/>
    </source>
</evidence>